<dbReference type="EMBL" id="JAEQMY010000001">
    <property type="protein sequence ID" value="MBL0402602.1"/>
    <property type="molecule type" value="Genomic_DNA"/>
</dbReference>
<accession>A0A937CY96</accession>
<evidence type="ECO:0000313" key="3">
    <source>
        <dbReference type="Proteomes" id="UP000605848"/>
    </source>
</evidence>
<evidence type="ECO:0000313" key="2">
    <source>
        <dbReference type="EMBL" id="MBL0402602.1"/>
    </source>
</evidence>
<feature type="coiled-coil region" evidence="1">
    <location>
        <begin position="8"/>
        <end position="164"/>
    </location>
</feature>
<name>A0A937CY96_9HYPH</name>
<dbReference type="Proteomes" id="UP000605848">
    <property type="component" value="Unassembled WGS sequence"/>
</dbReference>
<sequence>MISGRQALAQIEQTIAKIRQQEAQLERNWQTATEDVARLRIERTEAFRELARLKLNAITKNEVVGQLDAAERQALNLIASRREALNALTARRQEAETRVRQAEAERHAAAEALEAALGEVESLRKGVEAQIRVSADWTEARARLEEVTGQAQQAEKKAVQAETDQNEKRRPYEADPLFMYLWKRKFGSAAYRVNSFSRFMDRLVARVVGYDKARANYVLLNEIPARLREHARRIMNEMRDARERLTALERRALVAAGIEAAEAKVAEAQGALDDADGRLAEAREALTAMDRTYDSSVLDGDAPYREAVEVLAAADAREDLNQLYQEALRTPTPQDEDIVQRIQATDKRITDALRHAVDAHRQLQEVAQRRATIEHEWEEFRRQGYDNPSGSFGNEVVLGNVLGGLLTGAVGGAILGEVLRGGFHQGPSPWDSGFGGGIPFPQPGGFGTGGSFGGGGGGFRTGGSF</sequence>
<keyword evidence="1" id="KW-0175">Coiled coil</keyword>
<gene>
    <name evidence="2" type="ORF">JKG68_01315</name>
</gene>
<feature type="coiled-coil region" evidence="1">
    <location>
        <begin position="231"/>
        <end position="292"/>
    </location>
</feature>
<keyword evidence="3" id="KW-1185">Reference proteome</keyword>
<comment type="caution">
    <text evidence="2">The sequence shown here is derived from an EMBL/GenBank/DDBJ whole genome shotgun (WGS) entry which is preliminary data.</text>
</comment>
<dbReference type="AlphaFoldDB" id="A0A937CY96"/>
<organism evidence="2 3">
    <name type="scientific">Microvirga aerilata</name>
    <dbReference type="NCBI Taxonomy" id="670292"/>
    <lineage>
        <taxon>Bacteria</taxon>
        <taxon>Pseudomonadati</taxon>
        <taxon>Pseudomonadota</taxon>
        <taxon>Alphaproteobacteria</taxon>
        <taxon>Hyphomicrobiales</taxon>
        <taxon>Methylobacteriaceae</taxon>
        <taxon>Microvirga</taxon>
    </lineage>
</organism>
<protein>
    <submittedName>
        <fullName evidence="2">Uncharacterized protein</fullName>
    </submittedName>
</protein>
<reference evidence="2" key="1">
    <citation type="submission" date="2021-01" db="EMBL/GenBank/DDBJ databases">
        <title>Microvirga sp.</title>
        <authorList>
            <person name="Kim M.K."/>
        </authorList>
    </citation>
    <scope>NUCLEOTIDE SEQUENCE</scope>
    <source>
        <strain evidence="2">5420S-16</strain>
    </source>
</reference>
<proteinExistence type="predicted"/>
<dbReference type="RefSeq" id="WP_202055274.1">
    <property type="nucleotide sequence ID" value="NZ_JAEQMY010000001.1"/>
</dbReference>
<evidence type="ECO:0000256" key="1">
    <source>
        <dbReference type="SAM" id="Coils"/>
    </source>
</evidence>